<evidence type="ECO:0000313" key="3">
    <source>
        <dbReference type="Proteomes" id="UP000299102"/>
    </source>
</evidence>
<keyword evidence="3" id="KW-1185">Reference proteome</keyword>
<name>A0A4C1VGQ4_EUMVA</name>
<reference evidence="2 3" key="1">
    <citation type="journal article" date="2019" name="Commun. Biol.">
        <title>The bagworm genome reveals a unique fibroin gene that provides high tensile strength.</title>
        <authorList>
            <person name="Kono N."/>
            <person name="Nakamura H."/>
            <person name="Ohtoshi R."/>
            <person name="Tomita M."/>
            <person name="Numata K."/>
            <person name="Arakawa K."/>
        </authorList>
    </citation>
    <scope>NUCLEOTIDE SEQUENCE [LARGE SCALE GENOMIC DNA]</scope>
</reference>
<dbReference type="EMBL" id="BGZK01000339">
    <property type="protein sequence ID" value="GBP37813.1"/>
    <property type="molecule type" value="Genomic_DNA"/>
</dbReference>
<sequence>MEHISDLKTGRLDTTPYQSRSRHPELKRGKKTPHYSLQHRLGVGDPRSTYPNTYPEIPPANNCKRGRDQVASRAAPYLRFSCLTVVSTSRIIPASCGGGRQRKCYRTALPRSECPCAPDVTSRAEGRNRFYGLVRYNNSLLKTRSFP</sequence>
<dbReference type="AlphaFoldDB" id="A0A4C1VGQ4"/>
<evidence type="ECO:0000256" key="1">
    <source>
        <dbReference type="SAM" id="MobiDB-lite"/>
    </source>
</evidence>
<gene>
    <name evidence="2" type="ORF">EVAR_21656_1</name>
</gene>
<feature type="region of interest" description="Disordered" evidence="1">
    <location>
        <begin position="1"/>
        <end position="51"/>
    </location>
</feature>
<protein>
    <submittedName>
        <fullName evidence="2">Uncharacterized protein</fullName>
    </submittedName>
</protein>
<accession>A0A4C1VGQ4</accession>
<comment type="caution">
    <text evidence="2">The sequence shown here is derived from an EMBL/GenBank/DDBJ whole genome shotgun (WGS) entry which is preliminary data.</text>
</comment>
<dbReference type="Proteomes" id="UP000299102">
    <property type="component" value="Unassembled WGS sequence"/>
</dbReference>
<evidence type="ECO:0000313" key="2">
    <source>
        <dbReference type="EMBL" id="GBP37813.1"/>
    </source>
</evidence>
<organism evidence="2 3">
    <name type="scientific">Eumeta variegata</name>
    <name type="common">Bagworm moth</name>
    <name type="synonym">Eumeta japonica</name>
    <dbReference type="NCBI Taxonomy" id="151549"/>
    <lineage>
        <taxon>Eukaryota</taxon>
        <taxon>Metazoa</taxon>
        <taxon>Ecdysozoa</taxon>
        <taxon>Arthropoda</taxon>
        <taxon>Hexapoda</taxon>
        <taxon>Insecta</taxon>
        <taxon>Pterygota</taxon>
        <taxon>Neoptera</taxon>
        <taxon>Endopterygota</taxon>
        <taxon>Lepidoptera</taxon>
        <taxon>Glossata</taxon>
        <taxon>Ditrysia</taxon>
        <taxon>Tineoidea</taxon>
        <taxon>Psychidae</taxon>
        <taxon>Oiketicinae</taxon>
        <taxon>Eumeta</taxon>
    </lineage>
</organism>
<proteinExistence type="predicted"/>
<feature type="compositionally biased region" description="Basic and acidic residues" evidence="1">
    <location>
        <begin position="1"/>
        <end position="11"/>
    </location>
</feature>